<dbReference type="AlphaFoldDB" id="A0A0F8Y619"/>
<reference evidence="2" key="1">
    <citation type="journal article" date="2015" name="Nature">
        <title>Complex archaea that bridge the gap between prokaryotes and eukaryotes.</title>
        <authorList>
            <person name="Spang A."/>
            <person name="Saw J.H."/>
            <person name="Jorgensen S.L."/>
            <person name="Zaremba-Niedzwiedzka K."/>
            <person name="Martijn J."/>
            <person name="Lind A.E."/>
            <person name="van Eijk R."/>
            <person name="Schleper C."/>
            <person name="Guy L."/>
            <person name="Ettema T.J."/>
        </authorList>
    </citation>
    <scope>NUCLEOTIDE SEQUENCE</scope>
</reference>
<sequence>MPSSAHQRSATRAGSIWPLRGPDQGLSLAWSADGKTLAAAWTRLETAWKAENVLEANQAIEEMAGGIASINAA</sequence>
<protein>
    <submittedName>
        <fullName evidence="2">Uncharacterized protein</fullName>
    </submittedName>
</protein>
<proteinExistence type="predicted"/>
<accession>A0A0F8Y619</accession>
<dbReference type="EMBL" id="LAZR01068447">
    <property type="protein sequence ID" value="KKK49619.1"/>
    <property type="molecule type" value="Genomic_DNA"/>
</dbReference>
<feature type="region of interest" description="Disordered" evidence="1">
    <location>
        <begin position="1"/>
        <end position="22"/>
    </location>
</feature>
<organism evidence="2">
    <name type="scientific">marine sediment metagenome</name>
    <dbReference type="NCBI Taxonomy" id="412755"/>
    <lineage>
        <taxon>unclassified sequences</taxon>
        <taxon>metagenomes</taxon>
        <taxon>ecological metagenomes</taxon>
    </lineage>
</organism>
<gene>
    <name evidence="2" type="ORF">LCGC14_3133230</name>
</gene>
<name>A0A0F8Y619_9ZZZZ</name>
<evidence type="ECO:0000256" key="1">
    <source>
        <dbReference type="SAM" id="MobiDB-lite"/>
    </source>
</evidence>
<feature type="non-terminal residue" evidence="2">
    <location>
        <position position="73"/>
    </location>
</feature>
<comment type="caution">
    <text evidence="2">The sequence shown here is derived from an EMBL/GenBank/DDBJ whole genome shotgun (WGS) entry which is preliminary data.</text>
</comment>
<evidence type="ECO:0000313" key="2">
    <source>
        <dbReference type="EMBL" id="KKK49619.1"/>
    </source>
</evidence>
<feature type="compositionally biased region" description="Polar residues" evidence="1">
    <location>
        <begin position="1"/>
        <end position="12"/>
    </location>
</feature>